<dbReference type="SUPFAM" id="SSF57829">
    <property type="entry name" value="Zn-binding ribosomal proteins"/>
    <property type="match status" value="1"/>
</dbReference>
<protein>
    <recommendedName>
        <fullName evidence="4">Large ribosomal subunit protein bL32</fullName>
    </recommendedName>
</protein>
<comment type="caution">
    <text evidence="5">The sequence shown here is derived from an EMBL/GenBank/DDBJ whole genome shotgun (WGS) entry which is preliminary data.</text>
</comment>
<dbReference type="AlphaFoldDB" id="K1XZG3"/>
<organism evidence="5">
    <name type="scientific">uncultured bacterium</name>
    <name type="common">gcode 4</name>
    <dbReference type="NCBI Taxonomy" id="1234023"/>
    <lineage>
        <taxon>Bacteria</taxon>
        <taxon>environmental samples</taxon>
    </lineage>
</organism>
<keyword evidence="2" id="KW-0689">Ribosomal protein</keyword>
<evidence type="ECO:0000256" key="3">
    <source>
        <dbReference type="ARBA" id="ARBA00023274"/>
    </source>
</evidence>
<dbReference type="EMBL" id="AMFJ01034013">
    <property type="protein sequence ID" value="EKD30542.1"/>
    <property type="molecule type" value="Genomic_DNA"/>
</dbReference>
<accession>K1XZG3</accession>
<evidence type="ECO:0000313" key="5">
    <source>
        <dbReference type="EMBL" id="EKD30542.1"/>
    </source>
</evidence>
<sequence length="77" mass="8492">MSFAPKKKASKVQTGKRHGKWLELKTRKVLNSVSLQYDKEGNAIGLSHFASPITGEYKGRKVYSVGKAAKKVTTVRA</sequence>
<dbReference type="InterPro" id="IPR011332">
    <property type="entry name" value="Ribosomal_zn-bd"/>
</dbReference>
<comment type="similarity">
    <text evidence="1">Belongs to the bacterial ribosomal protein bL32 family.</text>
</comment>
<name>K1XZG3_9BACT</name>
<proteinExistence type="inferred from homology"/>
<dbReference type="GO" id="GO:0006412">
    <property type="term" value="P:translation"/>
    <property type="evidence" value="ECO:0007669"/>
    <property type="project" value="InterPro"/>
</dbReference>
<dbReference type="InterPro" id="IPR002677">
    <property type="entry name" value="Ribosomal_bL32"/>
</dbReference>
<evidence type="ECO:0000256" key="2">
    <source>
        <dbReference type="ARBA" id="ARBA00022980"/>
    </source>
</evidence>
<evidence type="ECO:0000256" key="4">
    <source>
        <dbReference type="ARBA" id="ARBA00035178"/>
    </source>
</evidence>
<evidence type="ECO:0000256" key="1">
    <source>
        <dbReference type="ARBA" id="ARBA00008560"/>
    </source>
</evidence>
<reference evidence="5" key="1">
    <citation type="journal article" date="2012" name="Science">
        <title>Fermentation, hydrogen, and sulfur metabolism in multiple uncultivated bacterial phyla.</title>
        <authorList>
            <person name="Wrighton K.C."/>
            <person name="Thomas B.C."/>
            <person name="Sharon I."/>
            <person name="Miller C.S."/>
            <person name="Castelle C.J."/>
            <person name="VerBerkmoes N.C."/>
            <person name="Wilkins M.J."/>
            <person name="Hettich R.L."/>
            <person name="Lipton M.S."/>
            <person name="Williams K.H."/>
            <person name="Long P.E."/>
            <person name="Banfield J.F."/>
        </authorList>
    </citation>
    <scope>NUCLEOTIDE SEQUENCE [LARGE SCALE GENOMIC DNA]</scope>
</reference>
<keyword evidence="3" id="KW-0687">Ribonucleoprotein</keyword>
<gene>
    <name evidence="5" type="ORF">ACD_78C00013G0004</name>
</gene>
<dbReference type="Pfam" id="PF01783">
    <property type="entry name" value="Ribosomal_L32p"/>
    <property type="match status" value="1"/>
</dbReference>
<dbReference type="GO" id="GO:0015934">
    <property type="term" value="C:large ribosomal subunit"/>
    <property type="evidence" value="ECO:0007669"/>
    <property type="project" value="InterPro"/>
</dbReference>
<dbReference type="GO" id="GO:0003735">
    <property type="term" value="F:structural constituent of ribosome"/>
    <property type="evidence" value="ECO:0007669"/>
    <property type="project" value="InterPro"/>
</dbReference>